<dbReference type="AlphaFoldDB" id="A0A8J3E5V1"/>
<dbReference type="SUPFAM" id="SSF75708">
    <property type="entry name" value="Chemotaxis phosphatase CheZ"/>
    <property type="match status" value="1"/>
</dbReference>
<comment type="caution">
    <text evidence="2">The sequence shown here is derived from an EMBL/GenBank/DDBJ whole genome shotgun (WGS) entry which is preliminary data.</text>
</comment>
<dbReference type="Gene3D" id="1.10.287.500">
    <property type="entry name" value="Helix hairpin bin"/>
    <property type="match status" value="1"/>
</dbReference>
<feature type="region of interest" description="Disordered" evidence="1">
    <location>
        <begin position="175"/>
        <end position="206"/>
    </location>
</feature>
<organism evidence="2 3">
    <name type="scientific">Aliidongia dinghuensis</name>
    <dbReference type="NCBI Taxonomy" id="1867774"/>
    <lineage>
        <taxon>Bacteria</taxon>
        <taxon>Pseudomonadati</taxon>
        <taxon>Pseudomonadota</taxon>
        <taxon>Alphaproteobacteria</taxon>
        <taxon>Rhodospirillales</taxon>
        <taxon>Dongiaceae</taxon>
        <taxon>Aliidongia</taxon>
    </lineage>
</organism>
<accession>A0A8J3E5V1</accession>
<evidence type="ECO:0000256" key="1">
    <source>
        <dbReference type="SAM" id="MobiDB-lite"/>
    </source>
</evidence>
<reference evidence="2" key="2">
    <citation type="submission" date="2020-09" db="EMBL/GenBank/DDBJ databases">
        <authorList>
            <person name="Sun Q."/>
            <person name="Zhou Y."/>
        </authorList>
    </citation>
    <scope>NUCLEOTIDE SEQUENCE</scope>
    <source>
        <strain evidence="2">CGMCC 1.15725</strain>
    </source>
</reference>
<dbReference type="GO" id="GO:0009288">
    <property type="term" value="C:bacterial-type flagellum"/>
    <property type="evidence" value="ECO:0007669"/>
    <property type="project" value="InterPro"/>
</dbReference>
<sequence length="218" mass="23530">MVKLAIADDLTRRLDTLRGQRPVVDAAEVNAAVEEVVASLTGALSLSEIKLYQELETLARVIQAAKREIASVQPHDIPHHHIPLATDELDAVVEATAAATGVILDEAEVLEKLGASLPPEAQAQITDSVTKIFEASNFQDITGQRITKVVKTLRYIETKIHGLLEAFGDQVEHFVPPSEPEPETETEADADRKLMNGPQMPSAANSQADIDAILAGLF</sequence>
<name>A0A8J3E5V1_9PROT</name>
<dbReference type="InterPro" id="IPR007439">
    <property type="entry name" value="Chemotax_Pase_CheZ"/>
</dbReference>
<dbReference type="Pfam" id="PF04344">
    <property type="entry name" value="CheZ"/>
    <property type="match status" value="1"/>
</dbReference>
<dbReference type="GO" id="GO:0003824">
    <property type="term" value="F:catalytic activity"/>
    <property type="evidence" value="ECO:0007669"/>
    <property type="project" value="InterPro"/>
</dbReference>
<evidence type="ECO:0000313" key="2">
    <source>
        <dbReference type="EMBL" id="GGF38886.1"/>
    </source>
</evidence>
<dbReference type="EMBL" id="BMJQ01000016">
    <property type="protein sequence ID" value="GGF38886.1"/>
    <property type="molecule type" value="Genomic_DNA"/>
</dbReference>
<keyword evidence="3" id="KW-1185">Reference proteome</keyword>
<evidence type="ECO:0008006" key="4">
    <source>
        <dbReference type="Google" id="ProtNLM"/>
    </source>
</evidence>
<dbReference type="RefSeq" id="WP_189051046.1">
    <property type="nucleotide sequence ID" value="NZ_BMJQ01000016.1"/>
</dbReference>
<reference evidence="2" key="1">
    <citation type="journal article" date="2014" name="Int. J. Syst. Evol. Microbiol.">
        <title>Complete genome sequence of Corynebacterium casei LMG S-19264T (=DSM 44701T), isolated from a smear-ripened cheese.</title>
        <authorList>
            <consortium name="US DOE Joint Genome Institute (JGI-PGF)"/>
            <person name="Walter F."/>
            <person name="Albersmeier A."/>
            <person name="Kalinowski J."/>
            <person name="Ruckert C."/>
        </authorList>
    </citation>
    <scope>NUCLEOTIDE SEQUENCE</scope>
    <source>
        <strain evidence="2">CGMCC 1.15725</strain>
    </source>
</reference>
<gene>
    <name evidence="2" type="ORF">GCM10011611_51560</name>
</gene>
<protein>
    <recommendedName>
        <fullName evidence="4">Protein phosphatase CheZ</fullName>
    </recommendedName>
</protein>
<proteinExistence type="predicted"/>
<dbReference type="Proteomes" id="UP000646365">
    <property type="component" value="Unassembled WGS sequence"/>
</dbReference>
<dbReference type="GO" id="GO:0050920">
    <property type="term" value="P:regulation of chemotaxis"/>
    <property type="evidence" value="ECO:0007669"/>
    <property type="project" value="InterPro"/>
</dbReference>
<evidence type="ECO:0000313" key="3">
    <source>
        <dbReference type="Proteomes" id="UP000646365"/>
    </source>
</evidence>